<dbReference type="GO" id="GO:0008784">
    <property type="term" value="F:alanine racemase activity"/>
    <property type="evidence" value="ECO:0007669"/>
    <property type="project" value="UniProtKB-UniRule"/>
</dbReference>
<feature type="compositionally biased region" description="Polar residues" evidence="7">
    <location>
        <begin position="62"/>
        <end position="71"/>
    </location>
</feature>
<dbReference type="GO" id="GO:0009252">
    <property type="term" value="P:peptidoglycan biosynthetic process"/>
    <property type="evidence" value="ECO:0007669"/>
    <property type="project" value="TreeGrafter"/>
</dbReference>
<dbReference type="CDD" id="cd00430">
    <property type="entry name" value="PLPDE_III_AR"/>
    <property type="match status" value="1"/>
</dbReference>
<dbReference type="GO" id="GO:0030632">
    <property type="term" value="P:D-alanine biosynthetic process"/>
    <property type="evidence" value="ECO:0007669"/>
    <property type="project" value="UniProtKB-UniRule"/>
</dbReference>
<dbReference type="GO" id="GO:0030170">
    <property type="term" value="F:pyridoxal phosphate binding"/>
    <property type="evidence" value="ECO:0007669"/>
    <property type="project" value="UniProtKB-UniRule"/>
</dbReference>
<evidence type="ECO:0000256" key="1">
    <source>
        <dbReference type="ARBA" id="ARBA00001933"/>
    </source>
</evidence>
<dbReference type="SMART" id="SM01005">
    <property type="entry name" value="Ala_racemase_C"/>
    <property type="match status" value="1"/>
</dbReference>
<dbReference type="Pfam" id="PF00842">
    <property type="entry name" value="Ala_racemase_C"/>
    <property type="match status" value="1"/>
</dbReference>
<evidence type="ECO:0000256" key="3">
    <source>
        <dbReference type="ARBA" id="ARBA00023235"/>
    </source>
</evidence>
<reference evidence="9 10" key="1">
    <citation type="submission" date="2017-11" db="EMBL/GenBank/DDBJ databases">
        <title>Infants hospitalized years apart are colonized by the same room-sourced microbial strains.</title>
        <authorList>
            <person name="Brooks B."/>
            <person name="Olm M.R."/>
            <person name="Firek B.A."/>
            <person name="Baker R."/>
            <person name="Thomas B.C."/>
            <person name="Morowitz M.J."/>
            <person name="Banfield J.F."/>
        </authorList>
    </citation>
    <scope>NUCLEOTIDE SEQUENCE [LARGE SCALE GENOMIC DNA]</scope>
    <source>
        <strain evidence="9">S2_012_000_R3_87</strain>
    </source>
</reference>
<feature type="binding site" evidence="4 6">
    <location>
        <position position="412"/>
    </location>
    <ligand>
        <name>substrate</name>
    </ligand>
</feature>
<dbReference type="PANTHER" id="PTHR30511:SF0">
    <property type="entry name" value="ALANINE RACEMASE, CATABOLIC-RELATED"/>
    <property type="match status" value="1"/>
</dbReference>
<evidence type="ECO:0000313" key="9">
    <source>
        <dbReference type="EMBL" id="PZP00642.1"/>
    </source>
</evidence>
<name>A0A2W5D0N4_9CORY</name>
<dbReference type="AlphaFoldDB" id="A0A2W5D0N4"/>
<dbReference type="InterPro" id="IPR029066">
    <property type="entry name" value="PLP-binding_barrel"/>
</dbReference>
<dbReference type="InterPro" id="IPR011079">
    <property type="entry name" value="Ala_racemase_C"/>
</dbReference>
<comment type="similarity">
    <text evidence="4">Belongs to the alanine racemase family.</text>
</comment>
<comment type="cofactor">
    <cofactor evidence="1 4 5">
        <name>pyridoxal 5'-phosphate</name>
        <dbReference type="ChEBI" id="CHEBI:597326"/>
    </cofactor>
</comment>
<keyword evidence="2 4" id="KW-0663">Pyridoxal phosphate</keyword>
<comment type="pathway">
    <text evidence="4">Amino-acid biosynthesis; D-alanine biosynthesis; D-alanine from L-alanine: step 1/1.</text>
</comment>
<feature type="compositionally biased region" description="Basic residues" evidence="7">
    <location>
        <begin position="31"/>
        <end position="41"/>
    </location>
</feature>
<dbReference type="UniPathway" id="UPA00042">
    <property type="reaction ID" value="UER00497"/>
</dbReference>
<dbReference type="PRINTS" id="PR00992">
    <property type="entry name" value="ALARACEMASE"/>
</dbReference>
<feature type="binding site" evidence="4 6">
    <location>
        <position position="218"/>
    </location>
    <ligand>
        <name>substrate</name>
    </ligand>
</feature>
<dbReference type="Pfam" id="PF01168">
    <property type="entry name" value="Ala_racemase_N"/>
    <property type="match status" value="1"/>
</dbReference>
<sequence length="488" mass="52707">MQRPKRPRCCTASWARWRCTRWQRFMLRRPQRASLRSRRPTSWRASTPWSPSRSGTRMKKPTATSLESMTHTPKDKTGHGELIQLVVDLPALAKNTRFFADFVAPAQLMAVVKADGYNHGALRIAQTALDHGAAVLGVATVPEALLLREAGPVKDGEPARIFAWMWEPAMDLSFAFVAELILGVPSLAHARSLIDQARAWQGQPRPVVGVMADTGMSRSGISPAEWQETIALLAAAEQEGIIAVDGVFTHLASADEDAQRAVTDRQHQRFQQAIADCRASGMAVPRNHIANTPATLTRPDMHHELVRPGLGVYGVDPVAGGTPTGVAENAVPGLPDVLPLERTMSMRAKVITTRVVPKGESVSYGGIWTAQEDTRTAVVAAGYADGVPRSASGKMQVSINGENYQQVGRICMDQFVVALGPAENTAAEAVQPGDWAVIFGDPAAGEPGVEDLAAAADTIPYEIVTMPRGPRVQRVIVDVEGQEHVVER</sequence>
<evidence type="ECO:0000256" key="7">
    <source>
        <dbReference type="SAM" id="MobiDB-lite"/>
    </source>
</evidence>
<comment type="function">
    <text evidence="4">Catalyzes the interconversion of L-alanine and D-alanine. May also act on other amino acids.</text>
</comment>
<dbReference type="SUPFAM" id="SSF50621">
    <property type="entry name" value="Alanine racemase C-terminal domain-like"/>
    <property type="match status" value="1"/>
</dbReference>
<feature type="region of interest" description="Disordered" evidence="7">
    <location>
        <begin position="31"/>
        <end position="74"/>
    </location>
</feature>
<dbReference type="PANTHER" id="PTHR30511">
    <property type="entry name" value="ALANINE RACEMASE"/>
    <property type="match status" value="1"/>
</dbReference>
<dbReference type="InterPro" id="IPR001608">
    <property type="entry name" value="Ala_racemase_N"/>
</dbReference>
<comment type="catalytic activity">
    <reaction evidence="4">
        <text>L-alanine = D-alanine</text>
        <dbReference type="Rhea" id="RHEA:20249"/>
        <dbReference type="ChEBI" id="CHEBI:57416"/>
        <dbReference type="ChEBI" id="CHEBI:57972"/>
        <dbReference type="EC" id="5.1.1.1"/>
    </reaction>
</comment>
<evidence type="ECO:0000259" key="8">
    <source>
        <dbReference type="SMART" id="SM01005"/>
    </source>
</evidence>
<dbReference type="InterPro" id="IPR009006">
    <property type="entry name" value="Ala_racemase/Decarboxylase_C"/>
</dbReference>
<dbReference type="InterPro" id="IPR000821">
    <property type="entry name" value="Ala_racemase"/>
</dbReference>
<accession>A0A2W5D0N4</accession>
<proteinExistence type="inferred from homology"/>
<dbReference type="Proteomes" id="UP000249451">
    <property type="component" value="Unassembled WGS sequence"/>
</dbReference>
<evidence type="ECO:0000256" key="5">
    <source>
        <dbReference type="PIRSR" id="PIRSR600821-50"/>
    </source>
</evidence>
<dbReference type="Gene3D" id="3.20.20.10">
    <property type="entry name" value="Alanine racemase"/>
    <property type="match status" value="1"/>
</dbReference>
<comment type="caution">
    <text evidence="9">The sequence shown here is derived from an EMBL/GenBank/DDBJ whole genome shotgun (WGS) entry which is preliminary data.</text>
</comment>
<dbReference type="EMBL" id="QFNY01000118">
    <property type="protein sequence ID" value="PZP00642.1"/>
    <property type="molecule type" value="Genomic_DNA"/>
</dbReference>
<evidence type="ECO:0000256" key="2">
    <source>
        <dbReference type="ARBA" id="ARBA00022898"/>
    </source>
</evidence>
<feature type="compositionally biased region" description="Polar residues" evidence="7">
    <location>
        <begin position="43"/>
        <end position="55"/>
    </location>
</feature>
<evidence type="ECO:0000256" key="6">
    <source>
        <dbReference type="PIRSR" id="PIRSR600821-52"/>
    </source>
</evidence>
<organism evidence="9 10">
    <name type="scientific">Corynebacterium urealyticum</name>
    <dbReference type="NCBI Taxonomy" id="43771"/>
    <lineage>
        <taxon>Bacteria</taxon>
        <taxon>Bacillati</taxon>
        <taxon>Actinomycetota</taxon>
        <taxon>Actinomycetes</taxon>
        <taxon>Mycobacteriales</taxon>
        <taxon>Corynebacteriaceae</taxon>
        <taxon>Corynebacterium</taxon>
    </lineage>
</organism>
<dbReference type="HAMAP" id="MF_01201">
    <property type="entry name" value="Ala_racemase"/>
    <property type="match status" value="1"/>
</dbReference>
<protein>
    <recommendedName>
        <fullName evidence="4">Alanine racemase</fullName>
        <ecNumber evidence="4">5.1.1.1</ecNumber>
    </recommendedName>
</protein>
<feature type="active site" description="Proton acceptor; specific for L-alanine" evidence="4">
    <location>
        <position position="364"/>
    </location>
</feature>
<feature type="active site" description="Proton acceptor; specific for D-alanine" evidence="4">
    <location>
        <position position="113"/>
    </location>
</feature>
<gene>
    <name evidence="9" type="primary">alr</name>
    <name evidence="9" type="ORF">DI609_05920</name>
</gene>
<evidence type="ECO:0000256" key="4">
    <source>
        <dbReference type="HAMAP-Rule" id="MF_01201"/>
    </source>
</evidence>
<keyword evidence="3 4" id="KW-0413">Isomerase</keyword>
<dbReference type="SUPFAM" id="SSF51419">
    <property type="entry name" value="PLP-binding barrel"/>
    <property type="match status" value="1"/>
</dbReference>
<dbReference type="GO" id="GO:0005829">
    <property type="term" value="C:cytosol"/>
    <property type="evidence" value="ECO:0007669"/>
    <property type="project" value="TreeGrafter"/>
</dbReference>
<dbReference type="NCBIfam" id="TIGR00492">
    <property type="entry name" value="alr"/>
    <property type="match status" value="1"/>
</dbReference>
<dbReference type="EC" id="5.1.1.1" evidence="4"/>
<feature type="modified residue" description="N6-(pyridoxal phosphate)lysine" evidence="4 5">
    <location>
        <position position="113"/>
    </location>
</feature>
<dbReference type="Gene3D" id="2.40.37.10">
    <property type="entry name" value="Lyase, Ornithine Decarboxylase, Chain A, domain 1"/>
    <property type="match status" value="1"/>
</dbReference>
<evidence type="ECO:0000313" key="10">
    <source>
        <dbReference type="Proteomes" id="UP000249451"/>
    </source>
</evidence>
<feature type="domain" description="Alanine racemase C-terminal" evidence="8">
    <location>
        <begin position="343"/>
        <end position="477"/>
    </location>
</feature>